<dbReference type="Proteomes" id="UP000694621">
    <property type="component" value="Unplaced"/>
</dbReference>
<dbReference type="Ensembl" id="ENSAMXT00005033741.1">
    <property type="protein sequence ID" value="ENSAMXP00005030831.1"/>
    <property type="gene ID" value="ENSAMXG00005015102.1"/>
</dbReference>
<name>A0A8B9K6H3_ASTMX</name>
<proteinExistence type="predicted"/>
<dbReference type="AlphaFoldDB" id="A0A8B9K6H3"/>
<sequence length="151" mass="18255">MSEVYRILLYNDYFKIINHRDIITGRLMYVDCFYKNKKIRLINIYTAQDRPKKMQLFKELKVLMCVGFNVIICGDFNTITSAIRQEGIFLRQIMEEQNIFDSFRILFPTKIDFTRFIFLRYKIRLKPLQHSVALRQQKVYLSSFSSTCFFK</sequence>
<dbReference type="InterPro" id="IPR036691">
    <property type="entry name" value="Endo/exonu/phosph_ase_sf"/>
</dbReference>
<accession>A0A8B9K6H3</accession>
<evidence type="ECO:0008006" key="3">
    <source>
        <dbReference type="Google" id="ProtNLM"/>
    </source>
</evidence>
<dbReference type="Gene3D" id="3.60.10.10">
    <property type="entry name" value="Endonuclease/exonuclease/phosphatase"/>
    <property type="match status" value="1"/>
</dbReference>
<dbReference type="SUPFAM" id="SSF56219">
    <property type="entry name" value="DNase I-like"/>
    <property type="match status" value="1"/>
</dbReference>
<reference evidence="1" key="1">
    <citation type="submission" date="2025-08" db="UniProtKB">
        <authorList>
            <consortium name="Ensembl"/>
        </authorList>
    </citation>
    <scope>IDENTIFICATION</scope>
</reference>
<protein>
    <recommendedName>
        <fullName evidence="3">Endonuclease/exonuclease/phosphatase domain-containing protein</fullName>
    </recommendedName>
</protein>
<organism evidence="1 2">
    <name type="scientific">Astyanax mexicanus</name>
    <name type="common">Blind cave fish</name>
    <name type="synonym">Astyanax fasciatus mexicanus</name>
    <dbReference type="NCBI Taxonomy" id="7994"/>
    <lineage>
        <taxon>Eukaryota</taxon>
        <taxon>Metazoa</taxon>
        <taxon>Chordata</taxon>
        <taxon>Craniata</taxon>
        <taxon>Vertebrata</taxon>
        <taxon>Euteleostomi</taxon>
        <taxon>Actinopterygii</taxon>
        <taxon>Neopterygii</taxon>
        <taxon>Teleostei</taxon>
        <taxon>Ostariophysi</taxon>
        <taxon>Characiformes</taxon>
        <taxon>Characoidei</taxon>
        <taxon>Acestrorhamphidae</taxon>
        <taxon>Acestrorhamphinae</taxon>
        <taxon>Astyanax</taxon>
    </lineage>
</organism>
<evidence type="ECO:0000313" key="1">
    <source>
        <dbReference type="Ensembl" id="ENSAMXP00005030831.1"/>
    </source>
</evidence>
<evidence type="ECO:0000313" key="2">
    <source>
        <dbReference type="Proteomes" id="UP000694621"/>
    </source>
</evidence>